<comment type="caution">
    <text evidence="2">The sequence shown here is derived from an EMBL/GenBank/DDBJ whole genome shotgun (WGS) entry which is preliminary data.</text>
</comment>
<evidence type="ECO:0000313" key="3">
    <source>
        <dbReference type="Proteomes" id="UP000446786"/>
    </source>
</evidence>
<evidence type="ECO:0000256" key="1">
    <source>
        <dbReference type="SAM" id="MobiDB-lite"/>
    </source>
</evidence>
<dbReference type="PANTHER" id="PTHR43737:SF1">
    <property type="entry name" value="DUF1501 DOMAIN-CONTAINING PROTEIN"/>
    <property type="match status" value="1"/>
</dbReference>
<dbReference type="AlphaFoldDB" id="A0A845ARX9"/>
<dbReference type="EMBL" id="WTYE01000001">
    <property type="protein sequence ID" value="MXP31685.1"/>
    <property type="molecule type" value="Genomic_DNA"/>
</dbReference>
<dbReference type="PANTHER" id="PTHR43737">
    <property type="entry name" value="BLL7424 PROTEIN"/>
    <property type="match status" value="1"/>
</dbReference>
<accession>A0A845ARX9</accession>
<dbReference type="InterPro" id="IPR014917">
    <property type="entry name" value="DUF1800"/>
</dbReference>
<dbReference type="OrthoDB" id="9772295at2"/>
<organism evidence="2 3">
    <name type="scientific">Parerythrobacter jejuensis</name>
    <dbReference type="NCBI Taxonomy" id="795812"/>
    <lineage>
        <taxon>Bacteria</taxon>
        <taxon>Pseudomonadati</taxon>
        <taxon>Pseudomonadota</taxon>
        <taxon>Alphaproteobacteria</taxon>
        <taxon>Sphingomonadales</taxon>
        <taxon>Erythrobacteraceae</taxon>
        <taxon>Parerythrobacter</taxon>
    </lineage>
</organism>
<feature type="region of interest" description="Disordered" evidence="1">
    <location>
        <begin position="52"/>
        <end position="79"/>
    </location>
</feature>
<dbReference type="RefSeq" id="WP_160779102.1">
    <property type="nucleotide sequence ID" value="NZ_BAAAZF010000001.1"/>
</dbReference>
<keyword evidence="3" id="KW-1185">Reference proteome</keyword>
<feature type="compositionally biased region" description="Gly residues" evidence="1">
    <location>
        <begin position="52"/>
        <end position="71"/>
    </location>
</feature>
<evidence type="ECO:0000313" key="2">
    <source>
        <dbReference type="EMBL" id="MXP31685.1"/>
    </source>
</evidence>
<dbReference type="Pfam" id="PF08811">
    <property type="entry name" value="DUF1800"/>
    <property type="match status" value="1"/>
</dbReference>
<proteinExistence type="predicted"/>
<reference evidence="2 3" key="1">
    <citation type="submission" date="2019-12" db="EMBL/GenBank/DDBJ databases">
        <title>Genomic-based taxomic classification of the family Erythrobacteraceae.</title>
        <authorList>
            <person name="Xu L."/>
        </authorList>
    </citation>
    <scope>NUCLEOTIDE SEQUENCE [LARGE SCALE GENOMIC DNA]</scope>
    <source>
        <strain evidence="2 3">JCM 16677</strain>
    </source>
</reference>
<sequence>MRDGSQDAPESAQIYVECEDHEAPSQDGTPQLSAPAAATAVALGLATAACGGGSSSSGGGATGGAPTGGGGTPPPVILKPETDAQAARFILRAAIAASPGAISQIKADGYEPWLDSQMALGNDQTAAQFFSSRGYDRIDGNRHFDRSGPADNMIWSQLMRGNSSVRKRAALALSEFFVVSLNSVNITWRSPAMGAYWDILNQHAFGNFRDLIEDITLNPAMGVFLNTRGNRKADARSGRVPDENFGREVMQLFSIGLYELNADGTLRAGPNGDPIETYDNDDVTGIAKAFTGYDYDYTGISSTPDPNNGNRQIPDPDYARQAMTADPSKWRRPRSESYHSDEEKTFLGVTIPASTGAAETLRITLDTLFNHPNVGPFFGKQMIQRLVTSNPSPAYVQRVASVFDNNGSGTRGDLRAVFKAILLDDEALAESGLTDQRFGKLREPMIRFAQWGRTFGANSASADWTVGNLSDSSNRLGQAPLRSPSVFNFFRPGYVPLNSQAAANDLIAPEFQIVNESTVATYVNFMERSVDNRGYWVRDVKAPYTEELKIAHDAPALLDRLDLLLTGQQLNSNTRDTILAALNDQAVAETDDDETKLRRIHIAVLLVMVSNDYLVQK</sequence>
<name>A0A845ARX9_9SPHN</name>
<protein>
    <submittedName>
        <fullName evidence="2">DUF1800 family protein</fullName>
    </submittedName>
</protein>
<gene>
    <name evidence="2" type="ORF">GRI94_07600</name>
</gene>
<feature type="region of interest" description="Disordered" evidence="1">
    <location>
        <begin position="1"/>
        <end position="34"/>
    </location>
</feature>
<dbReference type="Proteomes" id="UP000446786">
    <property type="component" value="Unassembled WGS sequence"/>
</dbReference>